<dbReference type="SUPFAM" id="SSF143456">
    <property type="entry name" value="VC0467-like"/>
    <property type="match status" value="1"/>
</dbReference>
<comment type="caution">
    <text evidence="3">The sequence shown here is derived from an EMBL/GenBank/DDBJ whole genome shotgun (WGS) entry which is preliminary data.</text>
</comment>
<dbReference type="GO" id="GO:0005829">
    <property type="term" value="C:cytosol"/>
    <property type="evidence" value="ECO:0007669"/>
    <property type="project" value="TreeGrafter"/>
</dbReference>
<accession>A0A0J5P2Z9</accession>
<gene>
    <name evidence="3" type="ORF">RO21_09375</name>
</gene>
<dbReference type="Proteomes" id="UP000036270">
    <property type="component" value="Unassembled WGS sequence"/>
</dbReference>
<evidence type="ECO:0000256" key="2">
    <source>
        <dbReference type="HAMAP-Rule" id="MF_00758"/>
    </source>
</evidence>
<name>A0A0J5P2Z9_9PAST</name>
<sequence>MMNLQGKFLIATLDMQDDYFDRAVIYLCEHNEQGAWGVMINSPTDLSVMELLAKMDFLMANSRNYSQDQLVLSGGPVSQERGFILHTPTPQSFLHSYPAGNDLIMTTSGDILETFGQTVAPENFIVCLGCCTWKPDQLEQEIAQNSWAVAPFDKTILFQTGYLDRWVEANGLLGDNIPTAAGRA</sequence>
<dbReference type="PANTHER" id="PTHR30327:SF1">
    <property type="entry name" value="UPF0301 PROTEIN YQGE"/>
    <property type="match status" value="1"/>
</dbReference>
<protein>
    <recommendedName>
        <fullName evidence="2">UPF0301 protein RO21_09375</fullName>
    </recommendedName>
</protein>
<comment type="similarity">
    <text evidence="1 2">Belongs to the UPF0301 (AlgH) family.</text>
</comment>
<dbReference type="AlphaFoldDB" id="A0A0J5P2Z9"/>
<dbReference type="PANTHER" id="PTHR30327">
    <property type="entry name" value="UNCHARACTERIZED PROTEIN YQGE"/>
    <property type="match status" value="1"/>
</dbReference>
<dbReference type="PATRIC" id="fig|67855.3.peg.1973"/>
<dbReference type="Pfam" id="PF02622">
    <property type="entry name" value="DUF179"/>
    <property type="match status" value="1"/>
</dbReference>
<dbReference type="EMBL" id="JWIZ01000062">
    <property type="protein sequence ID" value="KMK50863.1"/>
    <property type="molecule type" value="Genomic_DNA"/>
</dbReference>
<dbReference type="STRING" id="67855.RO21_09375"/>
<dbReference type="InterPro" id="IPR003774">
    <property type="entry name" value="AlgH-like"/>
</dbReference>
<reference evidence="3 4" key="1">
    <citation type="submission" date="2014-12" db="EMBL/GenBank/DDBJ databases">
        <title>Reclassification of Actinobacillus muris as Muribacter muris.</title>
        <authorList>
            <person name="Christensen H."/>
            <person name="Nicklas W."/>
            <person name="Bisgaard M."/>
        </authorList>
    </citation>
    <scope>NUCLEOTIDE SEQUENCE [LARGE SCALE GENOMIC DNA]</scope>
    <source>
        <strain evidence="3 4">Ackerman80-443D</strain>
    </source>
</reference>
<proteinExistence type="inferred from homology"/>
<keyword evidence="4" id="KW-1185">Reference proteome</keyword>
<dbReference type="Gene3D" id="3.40.1740.10">
    <property type="entry name" value="VC0467-like"/>
    <property type="match status" value="1"/>
</dbReference>
<evidence type="ECO:0000256" key="1">
    <source>
        <dbReference type="ARBA" id="ARBA00009600"/>
    </source>
</evidence>
<evidence type="ECO:0000313" key="4">
    <source>
        <dbReference type="Proteomes" id="UP000036270"/>
    </source>
</evidence>
<dbReference type="NCBIfam" id="NF001266">
    <property type="entry name" value="PRK00228.1-1"/>
    <property type="match status" value="1"/>
</dbReference>
<organism evidence="3 4">
    <name type="scientific">Muribacter muris</name>
    <dbReference type="NCBI Taxonomy" id="67855"/>
    <lineage>
        <taxon>Bacteria</taxon>
        <taxon>Pseudomonadati</taxon>
        <taxon>Pseudomonadota</taxon>
        <taxon>Gammaproteobacteria</taxon>
        <taxon>Pasteurellales</taxon>
        <taxon>Pasteurellaceae</taxon>
        <taxon>Muribacter</taxon>
    </lineage>
</organism>
<evidence type="ECO:0000313" key="3">
    <source>
        <dbReference type="EMBL" id="KMK50863.1"/>
    </source>
</evidence>
<dbReference type="HAMAP" id="MF_00758">
    <property type="entry name" value="UPF0301"/>
    <property type="match status" value="1"/>
</dbReference>
<dbReference type="RefSeq" id="WP_047977529.1">
    <property type="nucleotide sequence ID" value="NZ_JWIZ01000062.1"/>
</dbReference>